<evidence type="ECO:0000313" key="3">
    <source>
        <dbReference type="EMBL" id="CAH3019515.1"/>
    </source>
</evidence>
<evidence type="ECO:0000259" key="2">
    <source>
        <dbReference type="SMART" id="SM00198"/>
    </source>
</evidence>
<keyword evidence="4" id="KW-1185">Reference proteome</keyword>
<gene>
    <name evidence="3" type="ORF">PEVE_00002884</name>
</gene>
<dbReference type="Gene3D" id="3.40.33.10">
    <property type="entry name" value="CAP"/>
    <property type="match status" value="1"/>
</dbReference>
<proteinExistence type="predicted"/>
<sequence length="126" mass="15239">MNIAGLTTVLIAILTTCKGELSFKYLCIYWHNYFRTLHQVPNVTWSNRLQQEAEVWVKYLAEKNKFEHSKKNPGNLYLSHPNDYPKEYCSDAVQWFHWEERYYNYDKPGYVNKAEHFTQVCYWMVI</sequence>
<feature type="chain" id="PRO_5047474723" description="SCP domain-containing protein" evidence="1">
    <location>
        <begin position="20"/>
        <end position="126"/>
    </location>
</feature>
<dbReference type="Pfam" id="PF00188">
    <property type="entry name" value="CAP"/>
    <property type="match status" value="1"/>
</dbReference>
<feature type="domain" description="SCP" evidence="2">
    <location>
        <begin position="22"/>
        <end position="124"/>
    </location>
</feature>
<keyword evidence="1" id="KW-0732">Signal</keyword>
<dbReference type="SMART" id="SM00198">
    <property type="entry name" value="SCP"/>
    <property type="match status" value="1"/>
</dbReference>
<organism evidence="3 4">
    <name type="scientific">Porites evermanni</name>
    <dbReference type="NCBI Taxonomy" id="104178"/>
    <lineage>
        <taxon>Eukaryota</taxon>
        <taxon>Metazoa</taxon>
        <taxon>Cnidaria</taxon>
        <taxon>Anthozoa</taxon>
        <taxon>Hexacorallia</taxon>
        <taxon>Scleractinia</taxon>
        <taxon>Fungiina</taxon>
        <taxon>Poritidae</taxon>
        <taxon>Porites</taxon>
    </lineage>
</organism>
<comment type="caution">
    <text evidence="3">The sequence shown here is derived from an EMBL/GenBank/DDBJ whole genome shotgun (WGS) entry which is preliminary data.</text>
</comment>
<dbReference type="EMBL" id="CALNXI010000117">
    <property type="protein sequence ID" value="CAH3019515.1"/>
    <property type="molecule type" value="Genomic_DNA"/>
</dbReference>
<reference evidence="3 4" key="1">
    <citation type="submission" date="2022-05" db="EMBL/GenBank/DDBJ databases">
        <authorList>
            <consortium name="Genoscope - CEA"/>
            <person name="William W."/>
        </authorList>
    </citation>
    <scope>NUCLEOTIDE SEQUENCE [LARGE SCALE GENOMIC DNA]</scope>
</reference>
<accession>A0ABN8LVD1</accession>
<dbReference type="InterPro" id="IPR014044">
    <property type="entry name" value="CAP_dom"/>
</dbReference>
<name>A0ABN8LVD1_9CNID</name>
<evidence type="ECO:0000256" key="1">
    <source>
        <dbReference type="SAM" id="SignalP"/>
    </source>
</evidence>
<protein>
    <recommendedName>
        <fullName evidence="2">SCP domain-containing protein</fullName>
    </recommendedName>
</protein>
<dbReference type="SUPFAM" id="SSF55797">
    <property type="entry name" value="PR-1-like"/>
    <property type="match status" value="1"/>
</dbReference>
<dbReference type="Proteomes" id="UP001159427">
    <property type="component" value="Unassembled WGS sequence"/>
</dbReference>
<evidence type="ECO:0000313" key="4">
    <source>
        <dbReference type="Proteomes" id="UP001159427"/>
    </source>
</evidence>
<dbReference type="InterPro" id="IPR035940">
    <property type="entry name" value="CAP_sf"/>
</dbReference>
<feature type="signal peptide" evidence="1">
    <location>
        <begin position="1"/>
        <end position="19"/>
    </location>
</feature>